<comment type="caution">
    <text evidence="2">The sequence shown here is derived from an EMBL/GenBank/DDBJ whole genome shotgun (WGS) entry which is preliminary data.</text>
</comment>
<keyword evidence="1" id="KW-1133">Transmembrane helix</keyword>
<name>A0ABC8UWJ8_9AQUA</name>
<sequence length="69" mass="7771">MEPPPAQAIERSTLRKMMNKIKLSMNVARAVMTAQIAVWIICAVWTSVSTVEEFKDLSDVLVRNIILLV</sequence>
<accession>A0ABC8UWJ8</accession>
<keyword evidence="1" id="KW-0812">Transmembrane</keyword>
<evidence type="ECO:0000256" key="1">
    <source>
        <dbReference type="SAM" id="Phobius"/>
    </source>
</evidence>
<protein>
    <submittedName>
        <fullName evidence="2">Uncharacterized protein</fullName>
    </submittedName>
</protein>
<keyword evidence="1" id="KW-0472">Membrane</keyword>
<organism evidence="2 3">
    <name type="scientific">Ilex paraguariensis</name>
    <name type="common">yerba mate</name>
    <dbReference type="NCBI Taxonomy" id="185542"/>
    <lineage>
        <taxon>Eukaryota</taxon>
        <taxon>Viridiplantae</taxon>
        <taxon>Streptophyta</taxon>
        <taxon>Embryophyta</taxon>
        <taxon>Tracheophyta</taxon>
        <taxon>Spermatophyta</taxon>
        <taxon>Magnoliopsida</taxon>
        <taxon>eudicotyledons</taxon>
        <taxon>Gunneridae</taxon>
        <taxon>Pentapetalae</taxon>
        <taxon>asterids</taxon>
        <taxon>campanulids</taxon>
        <taxon>Aquifoliales</taxon>
        <taxon>Aquifoliaceae</taxon>
        <taxon>Ilex</taxon>
    </lineage>
</organism>
<dbReference type="AlphaFoldDB" id="A0ABC8UWJ8"/>
<proteinExistence type="predicted"/>
<reference evidence="2 3" key="1">
    <citation type="submission" date="2024-02" db="EMBL/GenBank/DDBJ databases">
        <authorList>
            <person name="Vignale AGUSTIN F."/>
            <person name="Sosa J E."/>
            <person name="Modenutti C."/>
        </authorList>
    </citation>
    <scope>NUCLEOTIDE SEQUENCE [LARGE SCALE GENOMIC DNA]</scope>
</reference>
<evidence type="ECO:0000313" key="3">
    <source>
        <dbReference type="Proteomes" id="UP001642360"/>
    </source>
</evidence>
<keyword evidence="3" id="KW-1185">Reference proteome</keyword>
<dbReference type="EMBL" id="CAUOFW020009313">
    <property type="protein sequence ID" value="CAK9185430.1"/>
    <property type="molecule type" value="Genomic_DNA"/>
</dbReference>
<gene>
    <name evidence="2" type="ORF">ILEXP_LOCUS55830</name>
</gene>
<dbReference type="Proteomes" id="UP001642360">
    <property type="component" value="Unassembled WGS sequence"/>
</dbReference>
<feature type="transmembrane region" description="Helical" evidence="1">
    <location>
        <begin position="27"/>
        <end position="48"/>
    </location>
</feature>
<evidence type="ECO:0000313" key="2">
    <source>
        <dbReference type="EMBL" id="CAK9185430.1"/>
    </source>
</evidence>